<keyword evidence="1" id="KW-0732">Signal</keyword>
<gene>
    <name evidence="2" type="ORF">POTOM_021610</name>
</gene>
<evidence type="ECO:0000313" key="3">
    <source>
        <dbReference type="Proteomes" id="UP000886885"/>
    </source>
</evidence>
<sequence>MGRWFNWWDVMISVSAIDLSRLLQLLLSSFGAQNMIVGFCADCSGNLSLREFLGNIRTVCVGVGMDKVAEKLKAENGLVATGPAEQRVLASSSEVGKCSEGKDGGRMNLRKLVKVVLGEEKDVSKA</sequence>
<feature type="signal peptide" evidence="1">
    <location>
        <begin position="1"/>
        <end position="16"/>
    </location>
</feature>
<feature type="chain" id="PRO_5036448322" evidence="1">
    <location>
        <begin position="17"/>
        <end position="126"/>
    </location>
</feature>
<keyword evidence="3" id="KW-1185">Reference proteome</keyword>
<dbReference type="Proteomes" id="UP000886885">
    <property type="component" value="Chromosome 5D"/>
</dbReference>
<organism evidence="2 3">
    <name type="scientific">Populus tomentosa</name>
    <name type="common">Chinese white poplar</name>
    <dbReference type="NCBI Taxonomy" id="118781"/>
    <lineage>
        <taxon>Eukaryota</taxon>
        <taxon>Viridiplantae</taxon>
        <taxon>Streptophyta</taxon>
        <taxon>Embryophyta</taxon>
        <taxon>Tracheophyta</taxon>
        <taxon>Spermatophyta</taxon>
        <taxon>Magnoliopsida</taxon>
        <taxon>eudicotyledons</taxon>
        <taxon>Gunneridae</taxon>
        <taxon>Pentapetalae</taxon>
        <taxon>rosids</taxon>
        <taxon>fabids</taxon>
        <taxon>Malpighiales</taxon>
        <taxon>Salicaceae</taxon>
        <taxon>Saliceae</taxon>
        <taxon>Populus</taxon>
    </lineage>
</organism>
<evidence type="ECO:0000256" key="1">
    <source>
        <dbReference type="SAM" id="SignalP"/>
    </source>
</evidence>
<comment type="caution">
    <text evidence="2">The sequence shown here is derived from an EMBL/GenBank/DDBJ whole genome shotgun (WGS) entry which is preliminary data.</text>
</comment>
<evidence type="ECO:0000313" key="2">
    <source>
        <dbReference type="EMBL" id="KAG6774258.1"/>
    </source>
</evidence>
<dbReference type="EMBL" id="JAAWWB010000010">
    <property type="protein sequence ID" value="KAG6774258.1"/>
    <property type="molecule type" value="Genomic_DNA"/>
</dbReference>
<reference evidence="2" key="1">
    <citation type="journal article" date="2020" name="bioRxiv">
        <title>Hybrid origin of Populus tomentosa Carr. identified through genome sequencing and phylogenomic analysis.</title>
        <authorList>
            <person name="An X."/>
            <person name="Gao K."/>
            <person name="Chen Z."/>
            <person name="Li J."/>
            <person name="Yang X."/>
            <person name="Yang X."/>
            <person name="Zhou J."/>
            <person name="Guo T."/>
            <person name="Zhao T."/>
            <person name="Huang S."/>
            <person name="Miao D."/>
            <person name="Khan W.U."/>
            <person name="Rao P."/>
            <person name="Ye M."/>
            <person name="Lei B."/>
            <person name="Liao W."/>
            <person name="Wang J."/>
            <person name="Ji L."/>
            <person name="Li Y."/>
            <person name="Guo B."/>
            <person name="Mustafa N.S."/>
            <person name="Li S."/>
            <person name="Yun Q."/>
            <person name="Keller S.R."/>
            <person name="Mao J."/>
            <person name="Zhang R."/>
            <person name="Strauss S.H."/>
        </authorList>
    </citation>
    <scope>NUCLEOTIDE SEQUENCE</scope>
    <source>
        <strain evidence="2">GM15</strain>
        <tissue evidence="2">Leaf</tissue>
    </source>
</reference>
<protein>
    <submittedName>
        <fullName evidence="2">Uncharacterized protein</fullName>
    </submittedName>
</protein>
<dbReference type="AlphaFoldDB" id="A0A8X7ZXR6"/>
<accession>A0A8X7ZXR6</accession>
<name>A0A8X7ZXR6_POPTO</name>
<proteinExistence type="predicted"/>